<protein>
    <submittedName>
        <fullName evidence="1">Uncharacterized protein</fullName>
    </submittedName>
</protein>
<dbReference type="EMBL" id="BOMV01000016">
    <property type="protein sequence ID" value="GIE94673.1"/>
    <property type="molecule type" value="Genomic_DNA"/>
</dbReference>
<comment type="caution">
    <text evidence="1">The sequence shown here is derived from an EMBL/GenBank/DDBJ whole genome shotgun (WGS) entry which is preliminary data.</text>
</comment>
<evidence type="ECO:0000313" key="1">
    <source>
        <dbReference type="EMBL" id="GIE94673.1"/>
    </source>
</evidence>
<accession>A0A919MTE7</accession>
<dbReference type="AlphaFoldDB" id="A0A919MTE7"/>
<proteinExistence type="predicted"/>
<reference evidence="1" key="1">
    <citation type="submission" date="2021-01" db="EMBL/GenBank/DDBJ databases">
        <title>Whole genome shotgun sequence of Actinoplanes rishiriensis NBRC 108556.</title>
        <authorList>
            <person name="Komaki H."/>
            <person name="Tamura T."/>
        </authorList>
    </citation>
    <scope>NUCLEOTIDE SEQUENCE</scope>
    <source>
        <strain evidence="1">NBRC 108556</strain>
    </source>
</reference>
<keyword evidence="2" id="KW-1185">Reference proteome</keyword>
<name>A0A919MTE7_9ACTN</name>
<gene>
    <name evidence="1" type="ORF">Ari01nite_21380</name>
</gene>
<sequence>MPGWRVGGPDAAWQIGAMDDALHAYGSGHADGLAGRRDAALAESPATGPDYLVGLVDGQVAAFEAALIAAVRKALGEAP</sequence>
<dbReference type="Proteomes" id="UP000636960">
    <property type="component" value="Unassembled WGS sequence"/>
</dbReference>
<organism evidence="1 2">
    <name type="scientific">Paractinoplanes rishiriensis</name>
    <dbReference type="NCBI Taxonomy" id="1050105"/>
    <lineage>
        <taxon>Bacteria</taxon>
        <taxon>Bacillati</taxon>
        <taxon>Actinomycetota</taxon>
        <taxon>Actinomycetes</taxon>
        <taxon>Micromonosporales</taxon>
        <taxon>Micromonosporaceae</taxon>
        <taxon>Paractinoplanes</taxon>
    </lineage>
</organism>
<dbReference type="RefSeq" id="WP_239162643.1">
    <property type="nucleotide sequence ID" value="NZ_BOMV01000016.1"/>
</dbReference>
<evidence type="ECO:0000313" key="2">
    <source>
        <dbReference type="Proteomes" id="UP000636960"/>
    </source>
</evidence>